<reference evidence="3" key="1">
    <citation type="submission" date="2017-02" db="UniProtKB">
        <authorList>
            <consortium name="WormBaseParasite"/>
        </authorList>
    </citation>
    <scope>IDENTIFICATION</scope>
</reference>
<dbReference type="AlphaFoldDB" id="A0A0N4THN6"/>
<gene>
    <name evidence="1" type="ORF">BPAG_LOCUS7688</name>
</gene>
<evidence type="ECO:0000313" key="1">
    <source>
        <dbReference type="EMBL" id="VDN88874.1"/>
    </source>
</evidence>
<sequence length="99" mass="10893">MIHISSNAAVDALFKRAGSLLSSKHGLLITYGPYAMNGEITPQSNIDFHRSLLSTNPEWGLRDINLLNEKAAVSGLYVQKIHDMPANNKMIVFGRQPVS</sequence>
<dbReference type="WBParaSite" id="BPAG_0000772501-mRNA-1">
    <property type="protein sequence ID" value="BPAG_0000772501-mRNA-1"/>
    <property type="gene ID" value="BPAG_0000772501"/>
</dbReference>
<dbReference type="Proteomes" id="UP000278627">
    <property type="component" value="Unassembled WGS sequence"/>
</dbReference>
<evidence type="ECO:0000313" key="3">
    <source>
        <dbReference type="WBParaSite" id="BPAG_0000772501-mRNA-1"/>
    </source>
</evidence>
<evidence type="ECO:0000313" key="2">
    <source>
        <dbReference type="Proteomes" id="UP000278627"/>
    </source>
</evidence>
<dbReference type="InterPro" id="IPR010342">
    <property type="entry name" value="DUF938"/>
</dbReference>
<keyword evidence="2" id="KW-1185">Reference proteome</keyword>
<name>A0A0N4THN6_BRUPA</name>
<reference evidence="1 2" key="2">
    <citation type="submission" date="2018-11" db="EMBL/GenBank/DDBJ databases">
        <authorList>
            <consortium name="Pathogen Informatics"/>
        </authorList>
    </citation>
    <scope>NUCLEOTIDE SEQUENCE [LARGE SCALE GENOMIC DNA]</scope>
</reference>
<accession>A0A0N4THN6</accession>
<organism evidence="3">
    <name type="scientific">Brugia pahangi</name>
    <name type="common">Filarial nematode worm</name>
    <dbReference type="NCBI Taxonomy" id="6280"/>
    <lineage>
        <taxon>Eukaryota</taxon>
        <taxon>Metazoa</taxon>
        <taxon>Ecdysozoa</taxon>
        <taxon>Nematoda</taxon>
        <taxon>Chromadorea</taxon>
        <taxon>Rhabditida</taxon>
        <taxon>Spirurina</taxon>
        <taxon>Spiruromorpha</taxon>
        <taxon>Filarioidea</taxon>
        <taxon>Onchocercidae</taxon>
        <taxon>Brugia</taxon>
    </lineage>
</organism>
<dbReference type="EMBL" id="UZAD01009179">
    <property type="protein sequence ID" value="VDN88874.1"/>
    <property type="molecule type" value="Genomic_DNA"/>
</dbReference>
<dbReference type="Pfam" id="PF06080">
    <property type="entry name" value="DUF938"/>
    <property type="match status" value="1"/>
</dbReference>
<dbReference type="PANTHER" id="PTHR20974">
    <property type="entry name" value="UPF0585 PROTEIN CG18661"/>
    <property type="match status" value="1"/>
</dbReference>
<protein>
    <submittedName>
        <fullName evidence="3">SAM-dependent methyltransferase</fullName>
    </submittedName>
</protein>
<dbReference type="PANTHER" id="PTHR20974:SF0">
    <property type="entry name" value="UPF0585 PROTEIN CG18661"/>
    <property type="match status" value="1"/>
</dbReference>
<proteinExistence type="predicted"/>